<evidence type="ECO:0000313" key="3">
    <source>
        <dbReference type="Proteomes" id="UP001629058"/>
    </source>
</evidence>
<dbReference type="RefSeq" id="WP_408089890.1">
    <property type="nucleotide sequence ID" value="NZ_JBELPY010000005.1"/>
</dbReference>
<keyword evidence="1" id="KW-1133">Transmembrane helix</keyword>
<gene>
    <name evidence="2" type="ORF">ABS765_09420</name>
</gene>
<feature type="transmembrane region" description="Helical" evidence="1">
    <location>
        <begin position="16"/>
        <end position="36"/>
    </location>
</feature>
<feature type="transmembrane region" description="Helical" evidence="1">
    <location>
        <begin position="48"/>
        <end position="68"/>
    </location>
</feature>
<keyword evidence="3" id="KW-1185">Reference proteome</keyword>
<organism evidence="2 3">
    <name type="scientific">Chryseobacterium terrae</name>
    <dbReference type="NCBI Taxonomy" id="3163299"/>
    <lineage>
        <taxon>Bacteria</taxon>
        <taxon>Pseudomonadati</taxon>
        <taxon>Bacteroidota</taxon>
        <taxon>Flavobacteriia</taxon>
        <taxon>Flavobacteriales</taxon>
        <taxon>Weeksellaceae</taxon>
        <taxon>Chryseobacterium group</taxon>
        <taxon>Chryseobacterium</taxon>
    </lineage>
</organism>
<keyword evidence="1" id="KW-0812">Transmembrane</keyword>
<reference evidence="2 3" key="1">
    <citation type="submission" date="2024-06" db="EMBL/GenBank/DDBJ databases">
        <authorList>
            <person name="Kaempfer P."/>
            <person name="Viver T."/>
        </authorList>
    </citation>
    <scope>NUCLEOTIDE SEQUENCE [LARGE SCALE GENOMIC DNA]</scope>
    <source>
        <strain evidence="2 3">ST-37</strain>
    </source>
</reference>
<accession>A0ABW8Y2S7</accession>
<dbReference type="Proteomes" id="UP001629058">
    <property type="component" value="Unassembled WGS sequence"/>
</dbReference>
<evidence type="ECO:0000313" key="2">
    <source>
        <dbReference type="EMBL" id="MFL9834244.1"/>
    </source>
</evidence>
<proteinExistence type="predicted"/>
<dbReference type="EMBL" id="JBELPY010000005">
    <property type="protein sequence ID" value="MFL9834244.1"/>
    <property type="molecule type" value="Genomic_DNA"/>
</dbReference>
<name>A0ABW8Y2S7_9FLAO</name>
<keyword evidence="1" id="KW-0472">Membrane</keyword>
<comment type="caution">
    <text evidence="2">The sequence shown here is derived from an EMBL/GenBank/DDBJ whole genome shotgun (WGS) entry which is preliminary data.</text>
</comment>
<sequence>MGNKYNITGVDLKTELIIALSIVPFFLLFSALSLFLYNNLTGVEFRNIPFYITLGGMISGIILGLFFAKFLGKKMNDVWLIKEEDGILEINFKKKSWTIQLNNIAKFKIFGNSNFKYVSIFTANETVKMRIGNSGLTPFSSPEDLMKLDNFIDEIKPYFDKNYSKKDGTVKQSPPGTVKLTYLKK</sequence>
<protein>
    <recommendedName>
        <fullName evidence="4">PH domain-containing protein</fullName>
    </recommendedName>
</protein>
<evidence type="ECO:0000256" key="1">
    <source>
        <dbReference type="SAM" id="Phobius"/>
    </source>
</evidence>
<evidence type="ECO:0008006" key="4">
    <source>
        <dbReference type="Google" id="ProtNLM"/>
    </source>
</evidence>